<dbReference type="InterPro" id="IPR036770">
    <property type="entry name" value="Ankyrin_rpt-contain_sf"/>
</dbReference>
<sequence length="287" mass="32118">MWYIMETVQRSYEMSERLIRAISNWNLVDQPFDDDIEELINNGADVNQPHGSLLPLHCTCMVSDAECLQLLLQNGARVNDLDGYLRTALHYAAEKDEQCILILLQHGANINARDGSGNTPLHWASYKNKIECVQVLLQQGADPDVRNDNSDTPLSWAALKGNLKIIQLLLEYNADLCNRNTRGYTPLMQAAYVQGRGLNCLDNTSLELLIKASGPLGVHSKCVDLISELCQDSKVKKLLLSLCRNPCALQNLCCLVIRKALGYCYLPEVIPKLPLPTQLQKLLMLQT</sequence>
<evidence type="ECO:0000259" key="4">
    <source>
        <dbReference type="PROSITE" id="PS50225"/>
    </source>
</evidence>
<dbReference type="SMART" id="SM00248">
    <property type="entry name" value="ANK"/>
    <property type="match status" value="5"/>
</dbReference>
<keyword evidence="2 3" id="KW-0040">ANK repeat</keyword>
<feature type="domain" description="SOCS box" evidence="4">
    <location>
        <begin position="244"/>
        <end position="287"/>
    </location>
</feature>
<proteinExistence type="predicted"/>
<dbReference type="GO" id="GO:0035556">
    <property type="term" value="P:intracellular signal transduction"/>
    <property type="evidence" value="ECO:0007669"/>
    <property type="project" value="InterPro"/>
</dbReference>
<dbReference type="InterPro" id="IPR002110">
    <property type="entry name" value="Ankyrin_rpt"/>
</dbReference>
<dbReference type="Gene3D" id="1.25.40.20">
    <property type="entry name" value="Ankyrin repeat-containing domain"/>
    <property type="match status" value="2"/>
</dbReference>
<dbReference type="KEGG" id="obi:106873937"/>
<name>A0A0L8IHJ0_OCTBM</name>
<dbReference type="OMA" id="WYLMENV"/>
<dbReference type="CDD" id="cd03587">
    <property type="entry name" value="SOCS"/>
    <property type="match status" value="1"/>
</dbReference>
<feature type="repeat" description="ANK" evidence="3">
    <location>
        <begin position="51"/>
        <end position="83"/>
    </location>
</feature>
<reference evidence="5" key="1">
    <citation type="submission" date="2015-07" db="EMBL/GenBank/DDBJ databases">
        <title>MeaNS - Measles Nucleotide Surveillance Program.</title>
        <authorList>
            <person name="Tran T."/>
            <person name="Druce J."/>
        </authorList>
    </citation>
    <scope>NUCLEOTIDE SEQUENCE</scope>
    <source>
        <strain evidence="5">UCB-OBI-ISO-001</strain>
        <tissue evidence="5">Gonad</tissue>
    </source>
</reference>
<dbReference type="PANTHER" id="PTHR24134:SF9">
    <property type="entry name" value="ANKYRIN REPEAT AND SOCS BOX PROTEIN 8"/>
    <property type="match status" value="1"/>
</dbReference>
<dbReference type="InterPro" id="IPR036036">
    <property type="entry name" value="SOCS_box-like_dom_sf"/>
</dbReference>
<keyword evidence="1" id="KW-0677">Repeat</keyword>
<feature type="repeat" description="ANK" evidence="3">
    <location>
        <begin position="116"/>
        <end position="148"/>
    </location>
</feature>
<evidence type="ECO:0000256" key="1">
    <source>
        <dbReference type="ARBA" id="ARBA00022737"/>
    </source>
</evidence>
<dbReference type="EMBL" id="KQ415687">
    <property type="protein sequence ID" value="KOG00941.1"/>
    <property type="molecule type" value="Genomic_DNA"/>
</dbReference>
<dbReference type="PANTHER" id="PTHR24134">
    <property type="entry name" value="ANKYRIN REPEAT-CONTAINING PROTEIN DDB_G0279043"/>
    <property type="match status" value="1"/>
</dbReference>
<dbReference type="InterPro" id="IPR001496">
    <property type="entry name" value="SOCS_box"/>
</dbReference>
<evidence type="ECO:0000256" key="3">
    <source>
        <dbReference type="PROSITE-ProRule" id="PRU00023"/>
    </source>
</evidence>
<dbReference type="SMART" id="SM00969">
    <property type="entry name" value="SOCS_box"/>
    <property type="match status" value="1"/>
</dbReference>
<dbReference type="SUPFAM" id="SSF48403">
    <property type="entry name" value="Ankyrin repeat"/>
    <property type="match status" value="1"/>
</dbReference>
<dbReference type="AlphaFoldDB" id="A0A0L8IHJ0"/>
<dbReference type="SUPFAM" id="SSF158235">
    <property type="entry name" value="SOCS box-like"/>
    <property type="match status" value="1"/>
</dbReference>
<dbReference type="PROSITE" id="PS50088">
    <property type="entry name" value="ANK_REPEAT"/>
    <property type="match status" value="3"/>
</dbReference>
<dbReference type="OrthoDB" id="10258888at2759"/>
<accession>A0A0L8IHJ0</accession>
<evidence type="ECO:0000313" key="5">
    <source>
        <dbReference type="EMBL" id="KOG00941.1"/>
    </source>
</evidence>
<protein>
    <recommendedName>
        <fullName evidence="4">SOCS box domain-containing protein</fullName>
    </recommendedName>
</protein>
<dbReference type="Pfam" id="PF12796">
    <property type="entry name" value="Ank_2"/>
    <property type="match status" value="2"/>
</dbReference>
<evidence type="ECO:0000256" key="2">
    <source>
        <dbReference type="ARBA" id="ARBA00023043"/>
    </source>
</evidence>
<dbReference type="Pfam" id="PF07525">
    <property type="entry name" value="SOCS_box"/>
    <property type="match status" value="1"/>
</dbReference>
<dbReference type="STRING" id="37653.A0A0L8IHJ0"/>
<gene>
    <name evidence="5" type="ORF">OCBIM_22021829mg</name>
</gene>
<dbReference type="PROSITE" id="PS50297">
    <property type="entry name" value="ANK_REP_REGION"/>
    <property type="match status" value="2"/>
</dbReference>
<feature type="repeat" description="ANK" evidence="3">
    <location>
        <begin position="149"/>
        <end position="181"/>
    </location>
</feature>
<organism evidence="5">
    <name type="scientific">Octopus bimaculoides</name>
    <name type="common">California two-spotted octopus</name>
    <dbReference type="NCBI Taxonomy" id="37653"/>
    <lineage>
        <taxon>Eukaryota</taxon>
        <taxon>Metazoa</taxon>
        <taxon>Spiralia</taxon>
        <taxon>Lophotrochozoa</taxon>
        <taxon>Mollusca</taxon>
        <taxon>Cephalopoda</taxon>
        <taxon>Coleoidea</taxon>
        <taxon>Octopodiformes</taxon>
        <taxon>Octopoda</taxon>
        <taxon>Incirrata</taxon>
        <taxon>Octopodidae</taxon>
        <taxon>Octopus</taxon>
    </lineage>
</organism>
<dbReference type="PROSITE" id="PS50225">
    <property type="entry name" value="SOCS"/>
    <property type="match status" value="1"/>
</dbReference>